<dbReference type="Proteomes" id="UP000179807">
    <property type="component" value="Unassembled WGS sequence"/>
</dbReference>
<accession>A0A1J4K6B0</accession>
<proteinExistence type="predicted"/>
<dbReference type="EMBL" id="MLAK01000727">
    <property type="protein sequence ID" value="OHT06416.1"/>
    <property type="molecule type" value="Genomic_DNA"/>
</dbReference>
<name>A0A1J4K6B0_9EUKA</name>
<evidence type="ECO:0000313" key="3">
    <source>
        <dbReference type="Proteomes" id="UP000179807"/>
    </source>
</evidence>
<reference evidence="2" key="1">
    <citation type="submission" date="2016-10" db="EMBL/GenBank/DDBJ databases">
        <authorList>
            <person name="Benchimol M."/>
            <person name="Almeida L.G."/>
            <person name="Vasconcelos A.T."/>
            <person name="Perreira-Neves A."/>
            <person name="Rosa I.A."/>
            <person name="Tasca T."/>
            <person name="Bogo M.R."/>
            <person name="de Souza W."/>
        </authorList>
    </citation>
    <scope>NUCLEOTIDE SEQUENCE [LARGE SCALE GENOMIC DNA]</scope>
    <source>
        <strain evidence="2">K</strain>
    </source>
</reference>
<comment type="caution">
    <text evidence="2">The sequence shown here is derived from an EMBL/GenBank/DDBJ whole genome shotgun (WGS) entry which is preliminary data.</text>
</comment>
<gene>
    <name evidence="2" type="ORF">TRFO_05628</name>
</gene>
<evidence type="ECO:0000256" key="1">
    <source>
        <dbReference type="SAM" id="Coils"/>
    </source>
</evidence>
<sequence>MKATSSFLIEATINAIDDLEKRKITSTIRRDQRKGIGVRAIHNALQTAQLDNRTTYELRIQHSDVFDALCTSIESLSIFQFEGADSYDIYFSLKGPKEEMIAIAKGIQPSQPFDKQKYEIHVEPAQISNFETLMQDMDNTIRNHASLHNANEELRRREKELQQQLIALQSPVALRQQIAAAQDAIAKWSAP</sequence>
<evidence type="ECO:0000313" key="2">
    <source>
        <dbReference type="EMBL" id="OHT06416.1"/>
    </source>
</evidence>
<dbReference type="VEuPathDB" id="TrichDB:TRFO_05628"/>
<dbReference type="AlphaFoldDB" id="A0A1J4K6B0"/>
<dbReference type="RefSeq" id="XP_068359552.1">
    <property type="nucleotide sequence ID" value="XM_068492607.1"/>
</dbReference>
<keyword evidence="3" id="KW-1185">Reference proteome</keyword>
<feature type="coiled-coil region" evidence="1">
    <location>
        <begin position="137"/>
        <end position="167"/>
    </location>
</feature>
<protein>
    <submittedName>
        <fullName evidence="2">Uncharacterized protein</fullName>
    </submittedName>
</protein>
<organism evidence="2 3">
    <name type="scientific">Tritrichomonas foetus</name>
    <dbReference type="NCBI Taxonomy" id="1144522"/>
    <lineage>
        <taxon>Eukaryota</taxon>
        <taxon>Metamonada</taxon>
        <taxon>Parabasalia</taxon>
        <taxon>Tritrichomonadida</taxon>
        <taxon>Tritrichomonadidae</taxon>
        <taxon>Tritrichomonas</taxon>
    </lineage>
</organism>
<dbReference type="GeneID" id="94827311"/>
<keyword evidence="1" id="KW-0175">Coiled coil</keyword>